<feature type="transmembrane region" description="Helical" evidence="1">
    <location>
        <begin position="406"/>
        <end position="424"/>
    </location>
</feature>
<accession>A0A0K1P707</accession>
<dbReference type="AlphaFoldDB" id="A0A0K1P707"/>
<evidence type="ECO:0000256" key="1">
    <source>
        <dbReference type="SAM" id="Phobius"/>
    </source>
</evidence>
<dbReference type="KEGG" id="stur:STURON_00850"/>
<protein>
    <submittedName>
        <fullName evidence="2">Transmembrane protein</fullName>
    </submittedName>
</protein>
<organism evidence="2 3">
    <name type="scientific">Spiroplasma turonicum</name>
    <dbReference type="NCBI Taxonomy" id="216946"/>
    <lineage>
        <taxon>Bacteria</taxon>
        <taxon>Bacillati</taxon>
        <taxon>Mycoplasmatota</taxon>
        <taxon>Mollicutes</taxon>
        <taxon>Entomoplasmatales</taxon>
        <taxon>Spiroplasmataceae</taxon>
        <taxon>Spiroplasma</taxon>
    </lineage>
</organism>
<dbReference type="PATRIC" id="fig|216946.3.peg.880"/>
<reference evidence="2 3" key="1">
    <citation type="journal article" date="2015" name="Genome Announc.">
        <title>Complete Genome Sequence of Spiroplasma turonicum Strain Tab4cT, a Parasite of a Horse Fly, Haematopota sp. (Diptera: Tabanidae).</title>
        <authorList>
            <person name="Davis R.E."/>
            <person name="Shao J."/>
            <person name="Zhao Y."/>
            <person name="Gasparich G.E."/>
            <person name="Gaynor B.J."/>
            <person name="Donofrio N."/>
        </authorList>
    </citation>
    <scope>NUCLEOTIDE SEQUENCE [LARGE SCALE GENOMIC DNA]</scope>
    <source>
        <strain evidence="2 3">Tab4c</strain>
    </source>
</reference>
<keyword evidence="3" id="KW-1185">Reference proteome</keyword>
<proteinExistence type="predicted"/>
<evidence type="ECO:0000313" key="2">
    <source>
        <dbReference type="EMBL" id="AKU80096.1"/>
    </source>
</evidence>
<dbReference type="STRING" id="216946.STURO_v1c08460"/>
<keyword evidence="1" id="KW-0472">Membrane</keyword>
<dbReference type="Proteomes" id="UP000067243">
    <property type="component" value="Chromosome"/>
</dbReference>
<sequence>MSLLILFCLSTFIIFLILFLGSQPTLIISTILLSLSFIANIPIKLFETKNDDINFNFVKGSKTFQYHSNDIYDSFTLQNYLKNENIKYKYLSNAINAYLTNFDSDTIFTKENLDSIDKSLIRYNDFWDEKLNLISHTKLKQQYTGTIINLNTDAQKALWKIGDKVELNYVLDSHFKSIDEIDQTLSEVNDETKKILIDFKNLTNDLINIFLDLNKEKSDYFGNFLYFTKDSTNNYALNKSNNTKITFSSKDLSEVFKYQMTGRLESNVSLILGNGDNLQNFIDDNLTFPTMLTASVLENYFINYTTIYYNVLNYNIIKDDNYNTYLANRKLINYVSYLNPFYAVWCTYTKYSGFYFDDFWFVPSSTSKIDFTTQNNLFLPYTSFNINVDNNSYILTDTYNQYFNPVYQFAVIIIICLILLLFSIKRFNKIDIS</sequence>
<dbReference type="RefSeq" id="WP_158500522.1">
    <property type="nucleotide sequence ID" value="NZ_CP012328.1"/>
</dbReference>
<keyword evidence="1" id="KW-1133">Transmembrane helix</keyword>
<keyword evidence="1 2" id="KW-0812">Transmembrane</keyword>
<name>A0A0K1P707_9MOLU</name>
<dbReference type="OrthoDB" id="391549at2"/>
<gene>
    <name evidence="2" type="ORF">STURON_00850</name>
</gene>
<evidence type="ECO:0000313" key="3">
    <source>
        <dbReference type="Proteomes" id="UP000067243"/>
    </source>
</evidence>
<dbReference type="EMBL" id="CP012328">
    <property type="protein sequence ID" value="AKU80096.1"/>
    <property type="molecule type" value="Genomic_DNA"/>
</dbReference>